<evidence type="ECO:0000256" key="3">
    <source>
        <dbReference type="ARBA" id="ARBA00022692"/>
    </source>
</evidence>
<evidence type="ECO:0000256" key="1">
    <source>
        <dbReference type="ARBA" id="ARBA00004141"/>
    </source>
</evidence>
<dbReference type="EMBL" id="CAJNOR010006877">
    <property type="protein sequence ID" value="CAF1605653.1"/>
    <property type="molecule type" value="Genomic_DNA"/>
</dbReference>
<dbReference type="InterPro" id="IPR051223">
    <property type="entry name" value="Polycystin"/>
</dbReference>
<feature type="transmembrane region" description="Helical" evidence="6">
    <location>
        <begin position="29"/>
        <end position="47"/>
    </location>
</feature>
<comment type="caution">
    <text evidence="8">The sequence shown here is derived from an EMBL/GenBank/DDBJ whole genome shotgun (WGS) entry which is preliminary data.</text>
</comment>
<keyword evidence="9" id="KW-1185">Reference proteome</keyword>
<evidence type="ECO:0000256" key="6">
    <source>
        <dbReference type="SAM" id="Phobius"/>
    </source>
</evidence>
<feature type="domain" description="Polycystin cation channel PKD1/PKD2" evidence="7">
    <location>
        <begin position="27"/>
        <end position="245"/>
    </location>
</feature>
<accession>A0A816B8G3</accession>
<protein>
    <recommendedName>
        <fullName evidence="7">Polycystin cation channel PKD1/PKD2 domain-containing protein</fullName>
    </recommendedName>
</protein>
<dbReference type="PANTHER" id="PTHR10877">
    <property type="entry name" value="POLYCYSTIN FAMILY MEMBER"/>
    <property type="match status" value="1"/>
</dbReference>
<dbReference type="Pfam" id="PF08016">
    <property type="entry name" value="PKD_channel"/>
    <property type="match status" value="1"/>
</dbReference>
<evidence type="ECO:0000256" key="5">
    <source>
        <dbReference type="ARBA" id="ARBA00023136"/>
    </source>
</evidence>
<feature type="transmembrane region" description="Helical" evidence="6">
    <location>
        <begin position="219"/>
        <end position="240"/>
    </location>
</feature>
<gene>
    <name evidence="8" type="ORF">XAT740_LOCUS48250</name>
</gene>
<keyword evidence="4 6" id="KW-1133">Transmembrane helix</keyword>
<dbReference type="GO" id="GO:0016020">
    <property type="term" value="C:membrane"/>
    <property type="evidence" value="ECO:0007669"/>
    <property type="project" value="UniProtKB-SubCell"/>
</dbReference>
<reference evidence="8" key="1">
    <citation type="submission" date="2021-02" db="EMBL/GenBank/DDBJ databases">
        <authorList>
            <person name="Nowell W R."/>
        </authorList>
    </citation>
    <scope>NUCLEOTIDE SEQUENCE</scope>
</reference>
<evidence type="ECO:0000313" key="9">
    <source>
        <dbReference type="Proteomes" id="UP000663828"/>
    </source>
</evidence>
<evidence type="ECO:0000256" key="2">
    <source>
        <dbReference type="ARBA" id="ARBA00007200"/>
    </source>
</evidence>
<evidence type="ECO:0000256" key="4">
    <source>
        <dbReference type="ARBA" id="ARBA00022989"/>
    </source>
</evidence>
<proteinExistence type="inferred from homology"/>
<keyword evidence="5 6" id="KW-0472">Membrane</keyword>
<feature type="transmembrane region" description="Helical" evidence="6">
    <location>
        <begin position="156"/>
        <end position="179"/>
    </location>
</feature>
<feature type="transmembrane region" description="Helical" evidence="6">
    <location>
        <begin position="117"/>
        <end position="135"/>
    </location>
</feature>
<dbReference type="AlphaFoldDB" id="A0A816B8G3"/>
<evidence type="ECO:0000259" key="7">
    <source>
        <dbReference type="Pfam" id="PF08016"/>
    </source>
</evidence>
<feature type="non-terminal residue" evidence="8">
    <location>
        <position position="1"/>
    </location>
</feature>
<dbReference type="PRINTS" id="PR01433">
    <property type="entry name" value="POLYCYSTIN2"/>
</dbReference>
<dbReference type="Proteomes" id="UP000663828">
    <property type="component" value="Unassembled WGS sequence"/>
</dbReference>
<name>A0A816B8G3_ADIRI</name>
<organism evidence="8 9">
    <name type="scientific">Adineta ricciae</name>
    <name type="common">Rotifer</name>
    <dbReference type="NCBI Taxonomy" id="249248"/>
    <lineage>
        <taxon>Eukaryota</taxon>
        <taxon>Metazoa</taxon>
        <taxon>Spiralia</taxon>
        <taxon>Gnathifera</taxon>
        <taxon>Rotifera</taxon>
        <taxon>Eurotatoria</taxon>
        <taxon>Bdelloidea</taxon>
        <taxon>Adinetida</taxon>
        <taxon>Adinetidae</taxon>
        <taxon>Adineta</taxon>
    </lineage>
</organism>
<evidence type="ECO:0000313" key="8">
    <source>
        <dbReference type="EMBL" id="CAF1605653.1"/>
    </source>
</evidence>
<comment type="subcellular location">
    <subcellularLocation>
        <location evidence="1">Membrane</location>
        <topology evidence="1">Multi-pass membrane protein</topology>
    </subcellularLocation>
</comment>
<feature type="transmembrane region" description="Helical" evidence="6">
    <location>
        <begin position="67"/>
        <end position="85"/>
    </location>
</feature>
<dbReference type="InterPro" id="IPR003915">
    <property type="entry name" value="PKD_2"/>
</dbReference>
<dbReference type="GO" id="GO:0005509">
    <property type="term" value="F:calcium ion binding"/>
    <property type="evidence" value="ECO:0007669"/>
    <property type="project" value="InterPro"/>
</dbReference>
<dbReference type="GO" id="GO:0005262">
    <property type="term" value="F:calcium channel activity"/>
    <property type="evidence" value="ECO:0007669"/>
    <property type="project" value="TreeGrafter"/>
</dbReference>
<sequence length="317" mass="37559">KLQTDFQSTGSIRFQSYINPFSFQMMSTLSELLCSIAYLMFIIYMMIEIIQSIRRMKIKYFHDVWSYINMGIIICSWTSLLIFGLKYQESKAIGKFFKETNGYDYIDLEYAVSLDQLLKNFLSLALFLGWIKFVRLCRFNRRISLFIQTLQHASRALWSFSLMFGVIFIAFLCLFYLLFISKLSTCADLYRTAIMLYEMVLMNFDAHELINGSSFLGPFVFTLFILIAVFICLSMFLTIINESFRYARDNLKSQRTEDEIIFTFMMKRFQCWIGISNDSHERDGMMREKYYTPTDAFPNKVDQLLTALDRIYTNQRQ</sequence>
<dbReference type="PANTHER" id="PTHR10877:SF150">
    <property type="entry name" value="REJ DOMAIN-CONTAINING PROTEIN"/>
    <property type="match status" value="1"/>
</dbReference>
<keyword evidence="3 6" id="KW-0812">Transmembrane</keyword>
<comment type="similarity">
    <text evidence="2">Belongs to the polycystin family.</text>
</comment>
<dbReference type="InterPro" id="IPR013122">
    <property type="entry name" value="PKD1_2_channel"/>
</dbReference>
<dbReference type="GO" id="GO:0050982">
    <property type="term" value="P:detection of mechanical stimulus"/>
    <property type="evidence" value="ECO:0007669"/>
    <property type="project" value="TreeGrafter"/>
</dbReference>